<reference evidence="1 2" key="1">
    <citation type="submission" date="2019-04" db="EMBL/GenBank/DDBJ databases">
        <title>An improved genome assembly and genetic linkage map for asparagus bean, Vigna unguiculata ssp. sesquipedialis.</title>
        <authorList>
            <person name="Xia Q."/>
            <person name="Zhang R."/>
            <person name="Dong Y."/>
        </authorList>
    </citation>
    <scope>NUCLEOTIDE SEQUENCE [LARGE SCALE GENOMIC DNA]</scope>
    <source>
        <tissue evidence="1">Leaf</tissue>
    </source>
</reference>
<dbReference type="EMBL" id="CP039353">
    <property type="protein sequence ID" value="QCE05886.1"/>
    <property type="molecule type" value="Genomic_DNA"/>
</dbReference>
<gene>
    <name evidence="1" type="ORF">DEO72_LG9g894</name>
</gene>
<protein>
    <submittedName>
        <fullName evidence="1">Uncharacterized protein</fullName>
    </submittedName>
</protein>
<organism evidence="1 2">
    <name type="scientific">Vigna unguiculata</name>
    <name type="common">Cowpea</name>
    <dbReference type="NCBI Taxonomy" id="3917"/>
    <lineage>
        <taxon>Eukaryota</taxon>
        <taxon>Viridiplantae</taxon>
        <taxon>Streptophyta</taxon>
        <taxon>Embryophyta</taxon>
        <taxon>Tracheophyta</taxon>
        <taxon>Spermatophyta</taxon>
        <taxon>Magnoliopsida</taxon>
        <taxon>eudicotyledons</taxon>
        <taxon>Gunneridae</taxon>
        <taxon>Pentapetalae</taxon>
        <taxon>rosids</taxon>
        <taxon>fabids</taxon>
        <taxon>Fabales</taxon>
        <taxon>Fabaceae</taxon>
        <taxon>Papilionoideae</taxon>
        <taxon>50 kb inversion clade</taxon>
        <taxon>NPAAA clade</taxon>
        <taxon>indigoferoid/millettioid clade</taxon>
        <taxon>Phaseoleae</taxon>
        <taxon>Vigna</taxon>
    </lineage>
</organism>
<dbReference type="Proteomes" id="UP000501690">
    <property type="component" value="Linkage Group LG9"/>
</dbReference>
<name>A0A4D6MWN4_VIGUN</name>
<evidence type="ECO:0000313" key="1">
    <source>
        <dbReference type="EMBL" id="QCE05886.1"/>
    </source>
</evidence>
<accession>A0A4D6MWN4</accession>
<dbReference type="AlphaFoldDB" id="A0A4D6MWN4"/>
<evidence type="ECO:0000313" key="2">
    <source>
        <dbReference type="Proteomes" id="UP000501690"/>
    </source>
</evidence>
<proteinExistence type="predicted"/>
<keyword evidence="2" id="KW-1185">Reference proteome</keyword>
<sequence>MEELRLHDKGFKDLSEGRGHKDKVVMKVEESRPGAMADTLKAADQMAAQTFNDVGRMDEEGVVRKKY</sequence>